<evidence type="ECO:0000256" key="5">
    <source>
        <dbReference type="ARBA" id="ARBA00022737"/>
    </source>
</evidence>
<feature type="non-terminal residue" evidence="11">
    <location>
        <position position="1"/>
    </location>
</feature>
<reference evidence="11" key="1">
    <citation type="submission" date="2022-03" db="EMBL/GenBank/DDBJ databases">
        <authorList>
            <person name="Lindestad O."/>
        </authorList>
    </citation>
    <scope>NUCLEOTIDE SEQUENCE</scope>
</reference>
<dbReference type="EMBL" id="CAKXAJ010024118">
    <property type="protein sequence ID" value="CAH2228373.1"/>
    <property type="molecule type" value="Genomic_DNA"/>
</dbReference>
<dbReference type="GO" id="GO:0031966">
    <property type="term" value="C:mitochondrial membrane"/>
    <property type="evidence" value="ECO:0007669"/>
    <property type="project" value="UniProtKB-SubCell"/>
</dbReference>
<evidence type="ECO:0000256" key="7">
    <source>
        <dbReference type="ARBA" id="ARBA00023128"/>
    </source>
</evidence>
<name>A0A8S4QZU7_9NEOP</name>
<protein>
    <submittedName>
        <fullName evidence="11">Jg17297 protein</fullName>
    </submittedName>
</protein>
<evidence type="ECO:0000313" key="11">
    <source>
        <dbReference type="EMBL" id="CAH2228373.1"/>
    </source>
</evidence>
<evidence type="ECO:0000256" key="2">
    <source>
        <dbReference type="ARBA" id="ARBA00006375"/>
    </source>
</evidence>
<evidence type="ECO:0000256" key="9">
    <source>
        <dbReference type="PROSITE-ProRule" id="PRU00282"/>
    </source>
</evidence>
<evidence type="ECO:0000256" key="6">
    <source>
        <dbReference type="ARBA" id="ARBA00022989"/>
    </source>
</evidence>
<dbReference type="Proteomes" id="UP000838756">
    <property type="component" value="Unassembled WGS sequence"/>
</dbReference>
<dbReference type="InterPro" id="IPR018108">
    <property type="entry name" value="MCP_transmembrane"/>
</dbReference>
<sequence length="125" mass="14147">IQFGYRLDSYNRNAFKKAPKKMVGYRQEDSLTPSQKLIAGSISGVVTRFVTQPLDVLKVRTQLQKKTTESKSLTLYGISKKMLLEEGITAFWHGHILGQSTISHWASVVDYGLNPFSLREETRAL</sequence>
<keyword evidence="7" id="KW-0496">Mitochondrion</keyword>
<evidence type="ECO:0000256" key="10">
    <source>
        <dbReference type="RuleBase" id="RU000488"/>
    </source>
</evidence>
<dbReference type="InterPro" id="IPR049563">
    <property type="entry name" value="TXTP-like"/>
</dbReference>
<keyword evidence="8 9" id="KW-0472">Membrane</keyword>
<comment type="caution">
    <text evidence="11">The sequence shown here is derived from an EMBL/GenBank/DDBJ whole genome shotgun (WGS) entry which is preliminary data.</text>
</comment>
<comment type="subcellular location">
    <subcellularLocation>
        <location evidence="1">Mitochondrion membrane</location>
        <topology evidence="1">Multi-pass membrane protein</topology>
    </subcellularLocation>
</comment>
<dbReference type="AlphaFoldDB" id="A0A8S4QZU7"/>
<evidence type="ECO:0000313" key="12">
    <source>
        <dbReference type="Proteomes" id="UP000838756"/>
    </source>
</evidence>
<dbReference type="GO" id="GO:0005469">
    <property type="term" value="F:succinate:fumarate antiporter activity"/>
    <property type="evidence" value="ECO:0007669"/>
    <property type="project" value="TreeGrafter"/>
</dbReference>
<comment type="similarity">
    <text evidence="2 10">Belongs to the mitochondrial carrier (TC 2.A.29) family.</text>
</comment>
<keyword evidence="5" id="KW-0677">Repeat</keyword>
<feature type="repeat" description="Solcar" evidence="9">
    <location>
        <begin position="31"/>
        <end position="125"/>
    </location>
</feature>
<dbReference type="Gene3D" id="1.50.40.10">
    <property type="entry name" value="Mitochondrial carrier domain"/>
    <property type="match status" value="1"/>
</dbReference>
<keyword evidence="6" id="KW-1133">Transmembrane helix</keyword>
<evidence type="ECO:0000256" key="1">
    <source>
        <dbReference type="ARBA" id="ARBA00004225"/>
    </source>
</evidence>
<gene>
    <name evidence="11" type="primary">jg17297</name>
    <name evidence="11" type="ORF">PAEG_LOCUS8332</name>
</gene>
<evidence type="ECO:0000256" key="4">
    <source>
        <dbReference type="ARBA" id="ARBA00022692"/>
    </source>
</evidence>
<dbReference type="PROSITE" id="PS50920">
    <property type="entry name" value="SOLCAR"/>
    <property type="match status" value="1"/>
</dbReference>
<dbReference type="OrthoDB" id="18574at2759"/>
<accession>A0A8S4QZU7</accession>
<evidence type="ECO:0000256" key="8">
    <source>
        <dbReference type="ARBA" id="ARBA00023136"/>
    </source>
</evidence>
<organism evidence="11 12">
    <name type="scientific">Pararge aegeria aegeria</name>
    <dbReference type="NCBI Taxonomy" id="348720"/>
    <lineage>
        <taxon>Eukaryota</taxon>
        <taxon>Metazoa</taxon>
        <taxon>Ecdysozoa</taxon>
        <taxon>Arthropoda</taxon>
        <taxon>Hexapoda</taxon>
        <taxon>Insecta</taxon>
        <taxon>Pterygota</taxon>
        <taxon>Neoptera</taxon>
        <taxon>Endopterygota</taxon>
        <taxon>Lepidoptera</taxon>
        <taxon>Glossata</taxon>
        <taxon>Ditrysia</taxon>
        <taxon>Papilionoidea</taxon>
        <taxon>Nymphalidae</taxon>
        <taxon>Satyrinae</taxon>
        <taxon>Satyrini</taxon>
        <taxon>Parargina</taxon>
        <taxon>Pararge</taxon>
    </lineage>
</organism>
<keyword evidence="4 9" id="KW-0812">Transmembrane</keyword>
<evidence type="ECO:0000256" key="3">
    <source>
        <dbReference type="ARBA" id="ARBA00022448"/>
    </source>
</evidence>
<keyword evidence="3 10" id="KW-0813">Transport</keyword>
<dbReference type="InterPro" id="IPR023395">
    <property type="entry name" value="MCP_dom_sf"/>
</dbReference>
<dbReference type="SUPFAM" id="SSF103506">
    <property type="entry name" value="Mitochondrial carrier"/>
    <property type="match status" value="1"/>
</dbReference>
<dbReference type="Pfam" id="PF00153">
    <property type="entry name" value="Mito_carr"/>
    <property type="match status" value="1"/>
</dbReference>
<keyword evidence="12" id="KW-1185">Reference proteome</keyword>
<proteinExistence type="inferred from homology"/>
<dbReference type="PANTHER" id="PTHR45788:SF2">
    <property type="entry name" value="SUCCINATE_FUMARATE MITOCHONDRIAL TRANSPORTER"/>
    <property type="match status" value="1"/>
</dbReference>
<dbReference type="PANTHER" id="PTHR45788">
    <property type="entry name" value="SUCCINATE/FUMARATE MITOCHONDRIAL TRANSPORTER-RELATED"/>
    <property type="match status" value="1"/>
</dbReference>